<evidence type="ECO:0000313" key="2">
    <source>
        <dbReference type="Proteomes" id="UP000193964"/>
    </source>
</evidence>
<gene>
    <name evidence="1" type="ORF">AWC31_32835</name>
</gene>
<accession>A0A1X2F0C7</accession>
<protein>
    <submittedName>
        <fullName evidence="1">Uncharacterized protein</fullName>
    </submittedName>
</protein>
<organism evidence="1 2">
    <name type="scientific">Mycolicibacterium wolinskyi</name>
    <dbReference type="NCBI Taxonomy" id="59750"/>
    <lineage>
        <taxon>Bacteria</taxon>
        <taxon>Bacillati</taxon>
        <taxon>Actinomycetota</taxon>
        <taxon>Actinomycetes</taxon>
        <taxon>Mycobacteriales</taxon>
        <taxon>Mycobacteriaceae</taxon>
        <taxon>Mycolicibacterium</taxon>
    </lineage>
</organism>
<dbReference type="PANTHER" id="PTHR35609">
    <property type="entry name" value="MACRO DOMAIN-CONTAINING PROTEIN"/>
    <property type="match status" value="1"/>
</dbReference>
<dbReference type="Proteomes" id="UP000193964">
    <property type="component" value="Unassembled WGS sequence"/>
</dbReference>
<dbReference type="EMBL" id="LQQA01000030">
    <property type="protein sequence ID" value="ORX11489.1"/>
    <property type="molecule type" value="Genomic_DNA"/>
</dbReference>
<reference evidence="1 2" key="1">
    <citation type="submission" date="2016-01" db="EMBL/GenBank/DDBJ databases">
        <title>The new phylogeny of the genus Mycobacterium.</title>
        <authorList>
            <person name="Tarcisio F."/>
            <person name="Conor M."/>
            <person name="Antonella G."/>
            <person name="Elisabetta G."/>
            <person name="Giulia F.S."/>
            <person name="Sara T."/>
            <person name="Anna F."/>
            <person name="Clotilde B."/>
            <person name="Roberto B."/>
            <person name="Veronica D.S."/>
            <person name="Fabio R."/>
            <person name="Monica P."/>
            <person name="Olivier J."/>
            <person name="Enrico T."/>
            <person name="Nicola S."/>
        </authorList>
    </citation>
    <scope>NUCLEOTIDE SEQUENCE [LARGE SCALE GENOMIC DNA]</scope>
    <source>
        <strain evidence="1 2">ATCC 700010</strain>
    </source>
</reference>
<dbReference type="PANTHER" id="PTHR35609:SF1">
    <property type="entry name" value="MACRO DOMAIN-CONTAINING PROTEIN"/>
    <property type="match status" value="1"/>
</dbReference>
<comment type="caution">
    <text evidence="1">The sequence shown here is derived from an EMBL/GenBank/DDBJ whole genome shotgun (WGS) entry which is preliminary data.</text>
</comment>
<dbReference type="RefSeq" id="WP_085146446.1">
    <property type="nucleotide sequence ID" value="NZ_JACKUA010000032.1"/>
</dbReference>
<dbReference type="AlphaFoldDB" id="A0A1X2F0C7"/>
<evidence type="ECO:0000313" key="1">
    <source>
        <dbReference type="EMBL" id="ORX11489.1"/>
    </source>
</evidence>
<proteinExistence type="predicted"/>
<dbReference type="OrthoDB" id="1452819at2"/>
<sequence length="334" mass="36182">MSVDWFERLTGFRELGYDATRERLTVEGSTLISLVNEKRYGIGELTLPSLGELRARAPLALGRRSTVRPLIGDARALHADAEFHGATNQVASQFNVLEMTSPHVTPEDGVTRYEDDHTQGPACAMAAGAATIFRNYFADVDGQAGQTRDRQLDTLAGLGAAFSTRLGRPVTDLWEMRNGYALCTPQGLSAVAGLLTDYSDTERDELRGMLAIGLHRDVEVTDVTDGNQIVSQAFCSALPVAYGVPSPNWEPFARLILEATYEATLLAAAEQATAGGSNVVLLTRVGGGVFGNHDAWIDDAIARALRIVEHRGLDVRLVSRGAVHDSFARIAREW</sequence>
<name>A0A1X2F0C7_9MYCO</name>